<dbReference type="SUPFAM" id="SSF50729">
    <property type="entry name" value="PH domain-like"/>
    <property type="match status" value="1"/>
</dbReference>
<dbReference type="Gene3D" id="1.25.40.530">
    <property type="entry name" value="MyTH4 domain"/>
    <property type="match status" value="2"/>
</dbReference>
<dbReference type="GO" id="GO:0016459">
    <property type="term" value="C:myosin complex"/>
    <property type="evidence" value="ECO:0007669"/>
    <property type="project" value="UniProtKB-ARBA"/>
</dbReference>
<dbReference type="InterPro" id="IPR041793">
    <property type="entry name" value="MyoVII_FERM_C1"/>
</dbReference>
<feature type="domain" description="FERM" evidence="12">
    <location>
        <begin position="935"/>
        <end position="1245"/>
    </location>
</feature>
<dbReference type="GO" id="GO:0009887">
    <property type="term" value="P:animal organ morphogenesis"/>
    <property type="evidence" value="ECO:0007669"/>
    <property type="project" value="UniProtKB-ARBA"/>
</dbReference>
<accession>A0AAE1QFV2</accession>
<organism evidence="14 15">
    <name type="scientific">Petrolisthes manimaculis</name>
    <dbReference type="NCBI Taxonomy" id="1843537"/>
    <lineage>
        <taxon>Eukaryota</taxon>
        <taxon>Metazoa</taxon>
        <taxon>Ecdysozoa</taxon>
        <taxon>Arthropoda</taxon>
        <taxon>Crustacea</taxon>
        <taxon>Multicrustacea</taxon>
        <taxon>Malacostraca</taxon>
        <taxon>Eumalacostraca</taxon>
        <taxon>Eucarida</taxon>
        <taxon>Decapoda</taxon>
        <taxon>Pleocyemata</taxon>
        <taxon>Anomura</taxon>
        <taxon>Galatheoidea</taxon>
        <taxon>Porcellanidae</taxon>
        <taxon>Petrolisthes</taxon>
    </lineage>
</organism>
<dbReference type="InterPro" id="IPR014352">
    <property type="entry name" value="FERM/acyl-CoA-bd_prot_sf"/>
</dbReference>
<feature type="domain" description="MyTH4" evidence="13">
    <location>
        <begin position="694"/>
        <end position="930"/>
    </location>
</feature>
<dbReference type="CDD" id="cd13199">
    <property type="entry name" value="FERM_C2_MyoVII"/>
    <property type="match status" value="1"/>
</dbReference>
<dbReference type="CDD" id="cd17092">
    <property type="entry name" value="FERM1_F1_Myosin-VII"/>
    <property type="match status" value="1"/>
</dbReference>
<dbReference type="GO" id="GO:0071944">
    <property type="term" value="C:cell periphery"/>
    <property type="evidence" value="ECO:0007669"/>
    <property type="project" value="UniProtKB-ARBA"/>
</dbReference>
<evidence type="ECO:0000256" key="7">
    <source>
        <dbReference type="ARBA" id="ARBA00022840"/>
    </source>
</evidence>
<sequence length="1855" mass="212894">MNGNGDGGERARVPAFGGDKNYDRWKQELKAWKFVTNIGKKKQAMAVALSFPEGSEVRSKIFEEVNIDELMNDDGMNVLLQHLDKWYQKDEMSAAYEAWTRFDTFTKVNEDAMEKYILEFVKRNAVLEKYKVSIPKCILAFKLLDNAGLDIKDKQIVLTAVSFSEPEKMFDSMQQALKKFFGSQEVLSLGAGSGNGKSETPAVVVKTEPVFSTEEVNVVNRGRGRGGFRRSRGRGNIVNRTEKSVQQNSVDSFDRDTKDGRNSLLDTLRHQTKEGKTEKKEIEAVINPVENPVESYDKEEEYHSIVEDTHEDSVRVKSIPKIGQKVKFLSKESDEWQTVTMHSRAGKSTGKYSNWRNVKYEDGSLSAFDWNRDVEKWIPILEENGVQEPSEIVMACENMENQKLDKAKQEEIKSWKNFGVYEEVTNMGQNALSVRWVVTEKENMDGKKKIKARLVARGFEDKEEVQSDSPTVSKEMLRSFVAILASKKWGVNSIDIKAAFLQSERFERDVYLIPPTEADCDSNVLWKLQKCVYGLNDAARKWYLTVKTFMLKMGCTQVKTDPAAFYWYDDGELCGMFLMHVDDFLWGGTKRFENVVIAKIRSQFQVKEQNKDIFKYIGLSIVQNDKGVTIHQNEYCKLLEAVNDLPEAGQGMVSGDDIISGIPRPAGDQDEDLTEYKFQKYAATYFQGNVNHQYSRKQLKQPLLQLQTQGDQLAAMALWVTILRFMGDMAEPKYHVMDRDNTSVMSKVSATLGRNFIKSKEFQEAQMMGMDPVMYMSQKNRSIRHKLVSLTLKRKHKLGDDVRRKLQEDEYTAESYSSWLDSRPTSNLEKLHFIIGHGILRAELRDEVYCQICKQLSNNPSKSSHARGWILLSLCVGCFAPSEDFVKYLLSFIREGPPGYAPYCEERLKRTFANGTRNQPPSWLELQATKSKKPLMLPITFMDGNTKTLYADSATTARELCNQLSDKIGLRDQFGFSLYIALFDKVSSLGSGGDHVMDAISQCEQYAKEQGAQERNAPWRLFFRKEIFAPWHDPTEDPVATNLIYQQVVRGVKFGEYRCDKDDDLAMIAAQQYYIEFGTDMNSDRLFNNLPGYIPDYCVSAGDKAVDRWAGLVMAGYRKSYYVKERVHTLKVKEDVVSYAKFKWPLLFSRFYEAFRYSGPNLPKNDVIIAVNWTGVYVVDDQEQVLLELSFPEITTVSCNKTQKVYTQTFTLATVRGEEFTFQSPNSEDIRDLVVYFLEGLKKRSKFVIALQDYKAPGENSSFLTFNKGDLILLEEDSSGETVMNAGWCVGRCERTTEKGDFPAETVYVLPAVTKPPTDILALFTAEGAEHGRKLFTPQVNGNDTQDKPYTLEEYAIDHFRPPPKRTVSRTITLTSARRTNTETLWKYSREPIKQPLLKKLLHKEELAQEAVYAFNAMLKYMGDLPSRRNRQGNEFTDQIFDGPLKHEILRDEIYCQVMKQLTDNRNRLSEERGWELMWLATGLFACSQNLVKELSQFLRTRRHPIAQDSLHRLQKTLKHGQRKYPPHQVEVEAIHHKTTQIFHKVYFPDDTDEAFEVDSSTRAKDFCSSISHRLNLKSSEGFSLFVKIADKVISVPEGDFFFDFVRHLTDWIKKARPSRDGSTTPHFTYQVFFMKKLWTNTVPGKDRNADIIFHFHQELPKLLRGYHRCTKDEASRLAALVYRVRFGESKQELGLIPNMLRDLIPADLAKAQSTNEWKRLIVQHYNGDAGMSPEEAKISFLKVIYRWPTFGSAFFEVKQTTDPNYPEHLLIAINKQGVSLIHPVSKEILVTNPFTRISNWSSGNTYFHMTIGNLVRGTKLLCETSLGYKMDDLLTSYISLMLTNMNKQKTLRLK</sequence>
<dbReference type="PROSITE" id="PS51016">
    <property type="entry name" value="MYTH4"/>
    <property type="match status" value="2"/>
</dbReference>
<dbReference type="InterPro" id="IPR051567">
    <property type="entry name" value="Unconventional_Myosin_ATPase"/>
</dbReference>
<dbReference type="FunFam" id="1.20.80.10:FF:000013">
    <property type="entry name" value="Unconventional myosin-VIIa"/>
    <property type="match status" value="1"/>
</dbReference>
<evidence type="ECO:0000256" key="1">
    <source>
        <dbReference type="ARBA" id="ARBA00004496"/>
    </source>
</evidence>
<dbReference type="InterPro" id="IPR019748">
    <property type="entry name" value="FERM_central"/>
</dbReference>
<dbReference type="CDD" id="cd17093">
    <property type="entry name" value="FERM2_F1_Myosin-VII"/>
    <property type="match status" value="1"/>
</dbReference>
<dbReference type="Pfam" id="PF07727">
    <property type="entry name" value="RVT_2"/>
    <property type="match status" value="1"/>
</dbReference>
<dbReference type="Pfam" id="PF02174">
    <property type="entry name" value="IRS"/>
    <property type="match status" value="1"/>
</dbReference>
<evidence type="ECO:0008006" key="16">
    <source>
        <dbReference type="Google" id="ProtNLM"/>
    </source>
</evidence>
<keyword evidence="4" id="KW-0963">Cytoplasm</keyword>
<proteinExistence type="inferred from homology"/>
<dbReference type="CDD" id="cd14473">
    <property type="entry name" value="FERM_B-lobe"/>
    <property type="match status" value="2"/>
</dbReference>
<feature type="domain" description="MyTH4" evidence="13">
    <location>
        <begin position="1388"/>
        <end position="1536"/>
    </location>
</feature>
<dbReference type="PANTHER" id="PTHR22692:SF33">
    <property type="entry name" value="MYOSIN"/>
    <property type="match status" value="1"/>
</dbReference>
<dbReference type="Pfam" id="PF00784">
    <property type="entry name" value="MyTH4"/>
    <property type="match status" value="2"/>
</dbReference>
<dbReference type="InterPro" id="IPR038185">
    <property type="entry name" value="MyTH4_dom_sf"/>
</dbReference>
<name>A0AAE1QFV2_9EUCA</name>
<dbReference type="CDD" id="cd13198">
    <property type="entry name" value="FERM_C1_MyoVII"/>
    <property type="match status" value="1"/>
</dbReference>
<dbReference type="InterPro" id="IPR000299">
    <property type="entry name" value="FERM_domain"/>
</dbReference>
<dbReference type="SUPFAM" id="SSF47031">
    <property type="entry name" value="Second domain of FERM"/>
    <property type="match status" value="2"/>
</dbReference>
<dbReference type="Gene3D" id="2.30.29.30">
    <property type="entry name" value="Pleckstrin-homology domain (PH domain)/Phosphotyrosine-binding domain (PTB)"/>
    <property type="match status" value="2"/>
</dbReference>
<evidence type="ECO:0000256" key="3">
    <source>
        <dbReference type="ARBA" id="ARBA00022443"/>
    </source>
</evidence>
<keyword evidence="7" id="KW-0067">ATP-binding</keyword>
<dbReference type="InterPro" id="IPR002404">
    <property type="entry name" value="IRS_PTB"/>
</dbReference>
<dbReference type="InterPro" id="IPR019749">
    <property type="entry name" value="Band_41_domain"/>
</dbReference>
<evidence type="ECO:0000313" key="15">
    <source>
        <dbReference type="Proteomes" id="UP001292094"/>
    </source>
</evidence>
<dbReference type="GO" id="GO:0048731">
    <property type="term" value="P:system development"/>
    <property type="evidence" value="ECO:0007669"/>
    <property type="project" value="UniProtKB-ARBA"/>
</dbReference>
<keyword evidence="8" id="KW-0505">Motor protein</keyword>
<comment type="similarity">
    <text evidence="2">Belongs to the TRAFAC class myosin-kinesin ATPase superfamily. Myosin family.</text>
</comment>
<evidence type="ECO:0000259" key="13">
    <source>
        <dbReference type="PROSITE" id="PS51016"/>
    </source>
</evidence>
<dbReference type="FunFam" id="2.30.29.30:FF:000079">
    <property type="entry name" value="unconventional myosin-VIIa"/>
    <property type="match status" value="1"/>
</dbReference>
<evidence type="ECO:0000256" key="9">
    <source>
        <dbReference type="ARBA" id="ARBA00023203"/>
    </source>
</evidence>
<keyword evidence="6" id="KW-0547">Nucleotide-binding</keyword>
<dbReference type="Pfam" id="PF21998">
    <property type="entry name" value="FERM_C1_MyoVII"/>
    <property type="match status" value="1"/>
</dbReference>
<comment type="subcellular location">
    <subcellularLocation>
        <location evidence="1">Cytoplasm</location>
    </subcellularLocation>
</comment>
<dbReference type="GO" id="GO:0005524">
    <property type="term" value="F:ATP binding"/>
    <property type="evidence" value="ECO:0007669"/>
    <property type="project" value="UniProtKB-KW"/>
</dbReference>
<protein>
    <recommendedName>
        <fullName evidence="16">Myosin-VIIa</fullName>
    </recommendedName>
</protein>
<dbReference type="SUPFAM" id="SSF50044">
    <property type="entry name" value="SH3-domain"/>
    <property type="match status" value="1"/>
</dbReference>
<dbReference type="SUPFAM" id="SSF54236">
    <property type="entry name" value="Ubiquitin-like"/>
    <property type="match status" value="2"/>
</dbReference>
<dbReference type="Pfam" id="PF21989">
    <property type="entry name" value="RA_2"/>
    <property type="match status" value="2"/>
</dbReference>
<dbReference type="GO" id="GO:0005902">
    <property type="term" value="C:microvillus"/>
    <property type="evidence" value="ECO:0007669"/>
    <property type="project" value="UniProtKB-ARBA"/>
</dbReference>
<evidence type="ECO:0000256" key="2">
    <source>
        <dbReference type="ARBA" id="ARBA00008314"/>
    </source>
</evidence>
<dbReference type="FunFam" id="3.10.20.90:FF:000051">
    <property type="entry name" value="Unconventional myosin-VIIa"/>
    <property type="match status" value="1"/>
</dbReference>
<dbReference type="SMART" id="SM00326">
    <property type="entry name" value="SH3"/>
    <property type="match status" value="1"/>
</dbReference>
<dbReference type="PANTHER" id="PTHR22692">
    <property type="entry name" value="MYOSIN VII, XV"/>
    <property type="match status" value="1"/>
</dbReference>
<dbReference type="Gene3D" id="1.20.80.10">
    <property type="match status" value="2"/>
</dbReference>
<dbReference type="SMART" id="SM00139">
    <property type="entry name" value="MyTH4"/>
    <property type="match status" value="2"/>
</dbReference>
<evidence type="ECO:0000256" key="8">
    <source>
        <dbReference type="ARBA" id="ARBA00023175"/>
    </source>
</evidence>
<dbReference type="InterPro" id="IPR013103">
    <property type="entry name" value="RVT_2"/>
</dbReference>
<dbReference type="Gene3D" id="3.10.20.90">
    <property type="entry name" value="Phosphatidylinositol 3-kinase Catalytic Subunit, Chain A, domain 1"/>
    <property type="match status" value="2"/>
</dbReference>
<feature type="domain" description="FERM" evidence="12">
    <location>
        <begin position="1542"/>
        <end position="1846"/>
    </location>
</feature>
<evidence type="ECO:0000256" key="6">
    <source>
        <dbReference type="ARBA" id="ARBA00022741"/>
    </source>
</evidence>
<dbReference type="PROSITE" id="PS50002">
    <property type="entry name" value="SH3"/>
    <property type="match status" value="1"/>
</dbReference>
<dbReference type="InterPro" id="IPR001452">
    <property type="entry name" value="SH3_domain"/>
</dbReference>
<reference evidence="14" key="1">
    <citation type="submission" date="2023-11" db="EMBL/GenBank/DDBJ databases">
        <title>Genome assemblies of two species of porcelain crab, Petrolisthes cinctipes and Petrolisthes manimaculis (Anomura: Porcellanidae).</title>
        <authorList>
            <person name="Angst P."/>
        </authorList>
    </citation>
    <scope>NUCLEOTIDE SEQUENCE</scope>
    <source>
        <strain evidence="14">PB745_02</strain>
        <tissue evidence="14">Gill</tissue>
    </source>
</reference>
<dbReference type="Gene3D" id="2.30.30.40">
    <property type="entry name" value="SH3 Domains"/>
    <property type="match status" value="1"/>
</dbReference>
<dbReference type="FunFam" id="3.10.20.90:FF:000036">
    <property type="entry name" value="Unconventional myosin-VIIa"/>
    <property type="match status" value="1"/>
</dbReference>
<evidence type="ECO:0000259" key="12">
    <source>
        <dbReference type="PROSITE" id="PS50057"/>
    </source>
</evidence>
<dbReference type="InterPro" id="IPR029071">
    <property type="entry name" value="Ubiquitin-like_domsf"/>
</dbReference>
<dbReference type="GO" id="GO:0005737">
    <property type="term" value="C:cytoplasm"/>
    <property type="evidence" value="ECO:0007669"/>
    <property type="project" value="UniProtKB-SubCell"/>
</dbReference>
<evidence type="ECO:0000259" key="11">
    <source>
        <dbReference type="PROSITE" id="PS50002"/>
    </source>
</evidence>
<keyword evidence="5" id="KW-0677">Repeat</keyword>
<feature type="domain" description="SH3" evidence="11">
    <location>
        <begin position="1243"/>
        <end position="1312"/>
    </location>
</feature>
<dbReference type="GO" id="GO:0003779">
    <property type="term" value="F:actin binding"/>
    <property type="evidence" value="ECO:0007669"/>
    <property type="project" value="UniProtKB-KW"/>
</dbReference>
<dbReference type="InterPro" id="IPR000857">
    <property type="entry name" value="MyTH4_dom"/>
</dbReference>
<keyword evidence="15" id="KW-1185">Reference proteome</keyword>
<dbReference type="SMART" id="SM00295">
    <property type="entry name" value="B41"/>
    <property type="match status" value="2"/>
</dbReference>
<evidence type="ECO:0000313" key="14">
    <source>
        <dbReference type="EMBL" id="KAK4325628.1"/>
    </source>
</evidence>
<dbReference type="InterPro" id="IPR011993">
    <property type="entry name" value="PH-like_dom_sf"/>
</dbReference>
<dbReference type="EMBL" id="JAWZYT010000267">
    <property type="protein sequence ID" value="KAK4325628.1"/>
    <property type="molecule type" value="Genomic_DNA"/>
</dbReference>
<dbReference type="InterPro" id="IPR035963">
    <property type="entry name" value="FERM_2"/>
</dbReference>
<dbReference type="GO" id="GO:0045177">
    <property type="term" value="C:apical part of cell"/>
    <property type="evidence" value="ECO:0007669"/>
    <property type="project" value="UniProtKB-ARBA"/>
</dbReference>
<evidence type="ECO:0000256" key="10">
    <source>
        <dbReference type="PROSITE-ProRule" id="PRU00192"/>
    </source>
</evidence>
<evidence type="ECO:0000256" key="5">
    <source>
        <dbReference type="ARBA" id="ARBA00022737"/>
    </source>
</evidence>
<comment type="caution">
    <text evidence="14">The sequence shown here is derived from an EMBL/GenBank/DDBJ whole genome shotgun (WGS) entry which is preliminary data.</text>
</comment>
<evidence type="ECO:0000256" key="4">
    <source>
        <dbReference type="ARBA" id="ARBA00022490"/>
    </source>
</evidence>
<keyword evidence="9" id="KW-0009">Actin-binding</keyword>
<keyword evidence="3 10" id="KW-0728">SH3 domain</keyword>
<dbReference type="FunFam" id="2.30.29.30:FF:000075">
    <property type="entry name" value="unconventional myosin-VIIa"/>
    <property type="match status" value="1"/>
</dbReference>
<dbReference type="InterPro" id="IPR041794">
    <property type="entry name" value="MyoVII_FERM_C2"/>
</dbReference>
<dbReference type="Proteomes" id="UP001292094">
    <property type="component" value="Unassembled WGS sequence"/>
</dbReference>
<dbReference type="InterPro" id="IPR036028">
    <property type="entry name" value="SH3-like_dom_sf"/>
</dbReference>
<gene>
    <name evidence="14" type="ORF">Pmani_003797</name>
</gene>
<dbReference type="PROSITE" id="PS50057">
    <property type="entry name" value="FERM_3"/>
    <property type="match status" value="2"/>
</dbReference>